<accession>U1PGM3</accession>
<protein>
    <submittedName>
        <fullName evidence="1">Uncharacterized protein</fullName>
    </submittedName>
</protein>
<gene>
    <name evidence="1" type="ORF">HMPREF1549_03069</name>
</gene>
<dbReference type="HOGENOM" id="CLU_2535072_0_0_11"/>
<dbReference type="AlphaFoldDB" id="U1PGM3"/>
<evidence type="ECO:0000313" key="1">
    <source>
        <dbReference type="EMBL" id="ERH15645.1"/>
    </source>
</evidence>
<organism evidence="1 2">
    <name type="scientific">Actinomyces johnsonii F0510</name>
    <dbReference type="NCBI Taxonomy" id="1227262"/>
    <lineage>
        <taxon>Bacteria</taxon>
        <taxon>Bacillati</taxon>
        <taxon>Actinomycetota</taxon>
        <taxon>Actinomycetes</taxon>
        <taxon>Actinomycetales</taxon>
        <taxon>Actinomycetaceae</taxon>
        <taxon>Actinomyces</taxon>
    </lineage>
</organism>
<dbReference type="Proteomes" id="UP000016498">
    <property type="component" value="Unassembled WGS sequence"/>
</dbReference>
<name>U1PGM3_9ACTO</name>
<reference evidence="1 2" key="1">
    <citation type="submission" date="2013-06" db="EMBL/GenBank/DDBJ databases">
        <authorList>
            <person name="Weinstock G."/>
            <person name="Sodergren E."/>
            <person name="Lobos E.A."/>
            <person name="Fulton L."/>
            <person name="Fulton R."/>
            <person name="Courtney L."/>
            <person name="Fronick C."/>
            <person name="O'Laughlin M."/>
            <person name="Godfrey J."/>
            <person name="Wilson R.M."/>
            <person name="Miner T."/>
            <person name="Farmer C."/>
            <person name="Delehaunty K."/>
            <person name="Cordes M."/>
            <person name="Minx P."/>
            <person name="Tomlinson C."/>
            <person name="Chen J."/>
            <person name="Wollam A."/>
            <person name="Pepin K.H."/>
            <person name="Bhonagiri V."/>
            <person name="Zhang X."/>
            <person name="Warren W."/>
            <person name="Mitreva M."/>
            <person name="Mardis E.R."/>
            <person name="Wilson R.K."/>
        </authorList>
    </citation>
    <scope>NUCLEOTIDE SEQUENCE [LARGE SCALE GENOMIC DNA]</scope>
    <source>
        <strain evidence="1 2">F0510</strain>
    </source>
</reference>
<dbReference type="EMBL" id="AWSD01000382">
    <property type="protein sequence ID" value="ERH15645.1"/>
    <property type="molecule type" value="Genomic_DNA"/>
</dbReference>
<proteinExistence type="predicted"/>
<evidence type="ECO:0000313" key="2">
    <source>
        <dbReference type="Proteomes" id="UP000016498"/>
    </source>
</evidence>
<sequence>MASVRVSETSTEFHAEASLPRSAVAAQNVDRKLLLASCPRLQASECLCAVEEGNWGGVSAQKSFNAHNFWCVLMLWLGGLQGQ</sequence>
<comment type="caution">
    <text evidence="1">The sequence shown here is derived from an EMBL/GenBank/DDBJ whole genome shotgun (WGS) entry which is preliminary data.</text>
</comment>